<dbReference type="VEuPathDB" id="FungiDB:RhiirA1_464437"/>
<protein>
    <submittedName>
        <fullName evidence="2">Uncharacterized protein</fullName>
    </submittedName>
</protein>
<evidence type="ECO:0000313" key="2">
    <source>
        <dbReference type="EMBL" id="PKK62317.1"/>
    </source>
</evidence>
<dbReference type="VEuPathDB" id="FungiDB:FUN_003139"/>
<feature type="compositionally biased region" description="Basic residues" evidence="1">
    <location>
        <begin position="51"/>
        <end position="66"/>
    </location>
</feature>
<reference evidence="2 3" key="2">
    <citation type="submission" date="2017-10" db="EMBL/GenBank/DDBJ databases">
        <title>Extensive intraspecific genome diversity in a model arbuscular mycorrhizal fungus.</title>
        <authorList>
            <person name="Chen E.C.H."/>
            <person name="Morin E."/>
            <person name="Baudet D."/>
            <person name="Noel J."/>
            <person name="Ndikumana S."/>
            <person name="Charron P."/>
            <person name="St-Onge C."/>
            <person name="Giorgi J."/>
            <person name="Grigoriev I.V."/>
            <person name="Roux C."/>
            <person name="Martin F.M."/>
            <person name="Corradi N."/>
        </authorList>
    </citation>
    <scope>NUCLEOTIDE SEQUENCE [LARGE SCALE GENOMIC DNA]</scope>
    <source>
        <strain evidence="2 3">C2</strain>
    </source>
</reference>
<proteinExistence type="predicted"/>
<sequence>MPELMKNVHFVSNLWANGICNIPELHKITHIPKSTLYRYVQKLKSSGTIKSKPRPGRPKLLSPKKRYSGKKGVHVCWIGHPILPTLTPSKIYGNNEEKGRKEDDRKVYVRKVTMMVEGFCAQTRWSKLTDKILLSLWNAVMIPAIEYHLQAVFLMERECENILAKVNKIFKHSCNLAIGCPNAIIYDKDILKMNMINLQNTYWTAKCVGENQIIEHDKEYLMKWHHFCVENGFNKCGGEPLWYKRLKQLVCIEETREIKDKYKINKAEQKSIDYLKENDTVSKKSIHYMMEDSEVYDDNDSPWLKKCTGCSKNISRNKDDDICLIHCNIGDGLSRIIMVIFNSDKNNILINNKDKEINEFKRTGMEDIEVMDFLIFVQTKRILFEKILMLCNIDGNRQTLGSVKIKLMTRYKKIEKMFPKFSIEEGLNEIKRIFDNINNSFKLENFRDEVSNRKILDFKNYALLFQIFTEKSLRVSFSNDILEEMSEFDVKIETMKKEPDLMDNASSMLDINAIENGQKALVILTIRRNLWF</sequence>
<name>A0A2N1ML02_9GLOM</name>
<gene>
    <name evidence="2" type="ORF">RhiirC2_790550</name>
</gene>
<reference evidence="2 3" key="1">
    <citation type="submission" date="2016-04" db="EMBL/GenBank/DDBJ databases">
        <title>Genome analyses suggest a sexual origin of heterokaryosis in a supposedly ancient asexual fungus.</title>
        <authorList>
            <person name="Ropars J."/>
            <person name="Sedzielewska K."/>
            <person name="Noel J."/>
            <person name="Charron P."/>
            <person name="Farinelli L."/>
            <person name="Marton T."/>
            <person name="Kruger M."/>
            <person name="Pelin A."/>
            <person name="Brachmann A."/>
            <person name="Corradi N."/>
        </authorList>
    </citation>
    <scope>NUCLEOTIDE SEQUENCE [LARGE SCALE GENOMIC DNA]</scope>
    <source>
        <strain evidence="2 3">C2</strain>
    </source>
</reference>
<organism evidence="2 3">
    <name type="scientific">Rhizophagus irregularis</name>
    <dbReference type="NCBI Taxonomy" id="588596"/>
    <lineage>
        <taxon>Eukaryota</taxon>
        <taxon>Fungi</taxon>
        <taxon>Fungi incertae sedis</taxon>
        <taxon>Mucoromycota</taxon>
        <taxon>Glomeromycotina</taxon>
        <taxon>Glomeromycetes</taxon>
        <taxon>Glomerales</taxon>
        <taxon>Glomeraceae</taxon>
        <taxon>Rhizophagus</taxon>
    </lineage>
</organism>
<comment type="caution">
    <text evidence="2">The sequence shown here is derived from an EMBL/GenBank/DDBJ whole genome shotgun (WGS) entry which is preliminary data.</text>
</comment>
<dbReference type="AlphaFoldDB" id="A0A2N1ML02"/>
<accession>A0A2N1ML02</accession>
<evidence type="ECO:0000313" key="3">
    <source>
        <dbReference type="Proteomes" id="UP000233469"/>
    </source>
</evidence>
<dbReference type="VEuPathDB" id="FungiDB:RhiirA1_393807"/>
<feature type="region of interest" description="Disordered" evidence="1">
    <location>
        <begin position="47"/>
        <end position="66"/>
    </location>
</feature>
<dbReference type="EMBL" id="LLXL01001955">
    <property type="protein sequence ID" value="PKK62317.1"/>
    <property type="molecule type" value="Genomic_DNA"/>
</dbReference>
<dbReference type="VEuPathDB" id="FungiDB:RhiirFUN_023753"/>
<dbReference type="Proteomes" id="UP000233469">
    <property type="component" value="Unassembled WGS sequence"/>
</dbReference>
<evidence type="ECO:0000256" key="1">
    <source>
        <dbReference type="SAM" id="MobiDB-lite"/>
    </source>
</evidence>